<sequence>MILTWFYFHYESRNLVMWPNFLLV</sequence>
<reference evidence="1" key="1">
    <citation type="submission" date="2014-11" db="EMBL/GenBank/DDBJ databases">
        <authorList>
            <person name="Amaro Gonzalez C."/>
        </authorList>
    </citation>
    <scope>NUCLEOTIDE SEQUENCE</scope>
</reference>
<evidence type="ECO:0000313" key="1">
    <source>
        <dbReference type="EMBL" id="JAH27238.1"/>
    </source>
</evidence>
<organism evidence="1">
    <name type="scientific">Anguilla anguilla</name>
    <name type="common">European freshwater eel</name>
    <name type="synonym">Muraena anguilla</name>
    <dbReference type="NCBI Taxonomy" id="7936"/>
    <lineage>
        <taxon>Eukaryota</taxon>
        <taxon>Metazoa</taxon>
        <taxon>Chordata</taxon>
        <taxon>Craniata</taxon>
        <taxon>Vertebrata</taxon>
        <taxon>Euteleostomi</taxon>
        <taxon>Actinopterygii</taxon>
        <taxon>Neopterygii</taxon>
        <taxon>Teleostei</taxon>
        <taxon>Anguilliformes</taxon>
        <taxon>Anguillidae</taxon>
        <taxon>Anguilla</taxon>
    </lineage>
</organism>
<proteinExistence type="predicted"/>
<dbReference type="EMBL" id="GBXM01081339">
    <property type="protein sequence ID" value="JAH27238.1"/>
    <property type="molecule type" value="Transcribed_RNA"/>
</dbReference>
<dbReference type="AlphaFoldDB" id="A0A0E9RFX8"/>
<name>A0A0E9RFX8_ANGAN</name>
<accession>A0A0E9RFX8</accession>
<protein>
    <submittedName>
        <fullName evidence="1">Uncharacterized protein</fullName>
    </submittedName>
</protein>
<reference evidence="1" key="2">
    <citation type="journal article" date="2015" name="Fish Shellfish Immunol.">
        <title>Early steps in the European eel (Anguilla anguilla)-Vibrio vulnificus interaction in the gills: Role of the RtxA13 toxin.</title>
        <authorList>
            <person name="Callol A."/>
            <person name="Pajuelo D."/>
            <person name="Ebbesson L."/>
            <person name="Teles M."/>
            <person name="MacKenzie S."/>
            <person name="Amaro C."/>
        </authorList>
    </citation>
    <scope>NUCLEOTIDE SEQUENCE</scope>
</reference>